<dbReference type="EMBL" id="JAAQTO010000017">
    <property type="protein sequence ID" value="NIC05256.1"/>
    <property type="molecule type" value="Genomic_DNA"/>
</dbReference>
<organism evidence="1 2">
    <name type="scientific">Billgrantia bachuensis</name>
    <dbReference type="NCBI Taxonomy" id="2717286"/>
    <lineage>
        <taxon>Bacteria</taxon>
        <taxon>Pseudomonadati</taxon>
        <taxon>Pseudomonadota</taxon>
        <taxon>Gammaproteobacteria</taxon>
        <taxon>Oceanospirillales</taxon>
        <taxon>Halomonadaceae</taxon>
        <taxon>Billgrantia</taxon>
    </lineage>
</organism>
<dbReference type="InterPro" id="IPR036626">
    <property type="entry name" value="GpW_sf"/>
</dbReference>
<dbReference type="RefSeq" id="WP_167112621.1">
    <property type="nucleotide sequence ID" value="NZ_JAAQTO010000017.1"/>
</dbReference>
<protein>
    <submittedName>
        <fullName evidence="1">Phage tail protein</fullName>
    </submittedName>
</protein>
<dbReference type="Gene3D" id="3.30.1580.10">
    <property type="entry name" value="Head-to-tail joining protein W"/>
    <property type="match status" value="1"/>
</dbReference>
<dbReference type="Proteomes" id="UP001318321">
    <property type="component" value="Unassembled WGS sequence"/>
</dbReference>
<keyword evidence="2" id="KW-1185">Reference proteome</keyword>
<proteinExistence type="predicted"/>
<accession>A0ABX0PPN9</accession>
<dbReference type="InterPro" id="IPR004174">
    <property type="entry name" value="GpW"/>
</dbReference>
<sequence length="72" mass="7960">MAYTADDLAQVRKAILDLASGARVTMVVKDGRTVQYAQTDISKLRELERTITGSLKTGRRSRTRYAVTSKGL</sequence>
<gene>
    <name evidence="1" type="ORF">HBJ55_07450</name>
</gene>
<comment type="caution">
    <text evidence="1">The sequence shown here is derived from an EMBL/GenBank/DDBJ whole genome shotgun (WGS) entry which is preliminary data.</text>
</comment>
<evidence type="ECO:0000313" key="2">
    <source>
        <dbReference type="Proteomes" id="UP001318321"/>
    </source>
</evidence>
<dbReference type="Pfam" id="PF02831">
    <property type="entry name" value="gpW"/>
    <property type="match status" value="1"/>
</dbReference>
<reference evidence="1 2" key="1">
    <citation type="submission" date="2020-03" db="EMBL/GenBank/DDBJ databases">
        <title>Identification of Halomonas strains.</title>
        <authorList>
            <person name="Xiao Z."/>
            <person name="Dong F."/>
            <person name="Wang Z."/>
            <person name="Zhao J.-Y."/>
        </authorList>
    </citation>
    <scope>NUCLEOTIDE SEQUENCE [LARGE SCALE GENOMIC DNA]</scope>
    <source>
        <strain evidence="1 2">DX6</strain>
    </source>
</reference>
<dbReference type="SUPFAM" id="SSF64210">
    <property type="entry name" value="Head-to-tail joining protein W, gpW"/>
    <property type="match status" value="1"/>
</dbReference>
<name>A0ABX0PPN9_9GAMM</name>
<evidence type="ECO:0000313" key="1">
    <source>
        <dbReference type="EMBL" id="NIC05256.1"/>
    </source>
</evidence>